<evidence type="ECO:0008006" key="3">
    <source>
        <dbReference type="Google" id="ProtNLM"/>
    </source>
</evidence>
<dbReference type="RefSeq" id="WP_004294982.1">
    <property type="nucleotide sequence ID" value="NZ_JAQECU010000015.1"/>
</dbReference>
<dbReference type="EMBL" id="QSLA01000004">
    <property type="protein sequence ID" value="RHF10406.1"/>
    <property type="molecule type" value="Genomic_DNA"/>
</dbReference>
<dbReference type="Proteomes" id="UP000283538">
    <property type="component" value="Unassembled WGS sequence"/>
</dbReference>
<dbReference type="Gene3D" id="3.90.550.10">
    <property type="entry name" value="Spore Coat Polysaccharide Biosynthesis Protein SpsA, Chain A"/>
    <property type="match status" value="1"/>
</dbReference>
<name>A0A414MG54_9BACE</name>
<proteinExistence type="predicted"/>
<dbReference type="AlphaFoldDB" id="A0A414MG54"/>
<dbReference type="SUPFAM" id="SSF53448">
    <property type="entry name" value="Nucleotide-diphospho-sugar transferases"/>
    <property type="match status" value="1"/>
</dbReference>
<accession>A0A414MG54</accession>
<reference evidence="1 2" key="1">
    <citation type="submission" date="2018-08" db="EMBL/GenBank/DDBJ databases">
        <title>A genome reference for cultivated species of the human gut microbiota.</title>
        <authorList>
            <person name="Zou Y."/>
            <person name="Xue W."/>
            <person name="Luo G."/>
        </authorList>
    </citation>
    <scope>NUCLEOTIDE SEQUENCE [LARGE SCALE GENOMIC DNA]</scope>
    <source>
        <strain evidence="1 2">AM26-26AC</strain>
    </source>
</reference>
<protein>
    <recommendedName>
        <fullName evidence="3">Glycosyltransferase family 2 protein</fullName>
    </recommendedName>
</protein>
<dbReference type="InterPro" id="IPR029044">
    <property type="entry name" value="Nucleotide-diphossugar_trans"/>
</dbReference>
<evidence type="ECO:0000313" key="2">
    <source>
        <dbReference type="Proteomes" id="UP000283538"/>
    </source>
</evidence>
<evidence type="ECO:0000313" key="1">
    <source>
        <dbReference type="EMBL" id="RHF10406.1"/>
    </source>
</evidence>
<gene>
    <name evidence="1" type="ORF">DW701_04500</name>
</gene>
<comment type="caution">
    <text evidence="1">The sequence shown here is derived from an EMBL/GenBank/DDBJ whole genome shotgun (WGS) entry which is preliminary data.</text>
</comment>
<organism evidence="1 2">
    <name type="scientific">Bacteroides eggerthii</name>
    <dbReference type="NCBI Taxonomy" id="28111"/>
    <lineage>
        <taxon>Bacteria</taxon>
        <taxon>Pseudomonadati</taxon>
        <taxon>Bacteroidota</taxon>
        <taxon>Bacteroidia</taxon>
        <taxon>Bacteroidales</taxon>
        <taxon>Bacteroidaceae</taxon>
        <taxon>Bacteroides</taxon>
    </lineage>
</organism>
<sequence length="307" mass="35956">MKGSDLLLSICIPTNGISQWIIPTLRAIYSQDVDTDLFEVVITDNGRNSTLVDDLSIFHYTNLRYIRTEDEGFLNLVTALKSGNGLFRKMLNHRSIILPGTINHWLEIVSKYKKDKPIIYFSDNQLKKGGFITCPNLDAFIYTLSYWASWSAGLSIWDVDVKSLDTIRFNKMFPNTSLLLNIRQESIYVICDEKYQNMQDEAGKGGYDLFHTFAVTFLDILSELRIDKRISELTFIFVKKDLLRFLCQWYQTLLYHKKKYSFFQNNIRDSLLVYYSMSDYYCIKMYPFMKGLFVSIRNKINNLIGYL</sequence>